<proteinExistence type="predicted"/>
<evidence type="ECO:0000313" key="1">
    <source>
        <dbReference type="EMBL" id="PCH33793.1"/>
    </source>
</evidence>
<reference evidence="1 2" key="1">
    <citation type="journal article" date="2012" name="Science">
        <title>The Paleozoic origin of enzymatic lignin decomposition reconstructed from 31 fungal genomes.</title>
        <authorList>
            <person name="Floudas D."/>
            <person name="Binder M."/>
            <person name="Riley R."/>
            <person name="Barry K."/>
            <person name="Blanchette R.A."/>
            <person name="Henrissat B."/>
            <person name="Martinez A.T."/>
            <person name="Otillar R."/>
            <person name="Spatafora J.W."/>
            <person name="Yadav J.S."/>
            <person name="Aerts A."/>
            <person name="Benoit I."/>
            <person name="Boyd A."/>
            <person name="Carlson A."/>
            <person name="Copeland A."/>
            <person name="Coutinho P.M."/>
            <person name="de Vries R.P."/>
            <person name="Ferreira P."/>
            <person name="Findley K."/>
            <person name="Foster B."/>
            <person name="Gaskell J."/>
            <person name="Glotzer D."/>
            <person name="Gorecki P."/>
            <person name="Heitman J."/>
            <person name="Hesse C."/>
            <person name="Hori C."/>
            <person name="Igarashi K."/>
            <person name="Jurgens J.A."/>
            <person name="Kallen N."/>
            <person name="Kersten P."/>
            <person name="Kohler A."/>
            <person name="Kuees U."/>
            <person name="Kumar T.K.A."/>
            <person name="Kuo A."/>
            <person name="LaButti K."/>
            <person name="Larrondo L.F."/>
            <person name="Lindquist E."/>
            <person name="Ling A."/>
            <person name="Lombard V."/>
            <person name="Lucas S."/>
            <person name="Lundell T."/>
            <person name="Martin R."/>
            <person name="McLaughlin D.J."/>
            <person name="Morgenstern I."/>
            <person name="Morin E."/>
            <person name="Murat C."/>
            <person name="Nagy L.G."/>
            <person name="Nolan M."/>
            <person name="Ohm R.A."/>
            <person name="Patyshakuliyeva A."/>
            <person name="Rokas A."/>
            <person name="Ruiz-Duenas F.J."/>
            <person name="Sabat G."/>
            <person name="Salamov A."/>
            <person name="Samejima M."/>
            <person name="Schmutz J."/>
            <person name="Slot J.C."/>
            <person name="St John F."/>
            <person name="Stenlid J."/>
            <person name="Sun H."/>
            <person name="Sun S."/>
            <person name="Syed K."/>
            <person name="Tsang A."/>
            <person name="Wiebenga A."/>
            <person name="Young D."/>
            <person name="Pisabarro A."/>
            <person name="Eastwood D.C."/>
            <person name="Martin F."/>
            <person name="Cullen D."/>
            <person name="Grigoriev I.V."/>
            <person name="Hibbett D.S."/>
        </authorList>
    </citation>
    <scope>NUCLEOTIDE SEQUENCE [LARGE SCALE GENOMIC DNA]</scope>
    <source>
        <strain evidence="1 2">MD-104</strain>
    </source>
</reference>
<feature type="non-terminal residue" evidence="1">
    <location>
        <position position="888"/>
    </location>
</feature>
<dbReference type="EMBL" id="KB467831">
    <property type="protein sequence ID" value="PCH33793.1"/>
    <property type="molecule type" value="Genomic_DNA"/>
</dbReference>
<organism evidence="1 2">
    <name type="scientific">Wolfiporia cocos (strain MD-104)</name>
    <name type="common">Brown rot fungus</name>
    <dbReference type="NCBI Taxonomy" id="742152"/>
    <lineage>
        <taxon>Eukaryota</taxon>
        <taxon>Fungi</taxon>
        <taxon>Dikarya</taxon>
        <taxon>Basidiomycota</taxon>
        <taxon>Agaricomycotina</taxon>
        <taxon>Agaricomycetes</taxon>
        <taxon>Polyporales</taxon>
        <taxon>Phaeolaceae</taxon>
        <taxon>Wolfiporia</taxon>
    </lineage>
</organism>
<dbReference type="OrthoDB" id="5429442at2759"/>
<name>A0A2H3J1X6_WOLCO</name>
<dbReference type="STRING" id="742152.A0A2H3J1X6"/>
<accession>A0A2H3J1X6</accession>
<sequence length="888" mass="100195">MFHVKFDKPSLEFVCDHDAILHINIREGHFYLDHNKTFTGSVPDGSPVQELSQIELLFRVGFDIRSVNTQERLGNGKNVINVVVFDLPKAKLISEDAIVAGKPALAFYMKKYLEFLQDAGNNILFSLPDFDISRTQLKIDYSELLEHPFRFTDQIYGVSMATINEQLSSSWIKAAMLAGGILGQNIDWKATALAEYRGPWASHDATVQFNIKFGAPRINAVCSKEVILYINLNEITFYQDEESPDNKPYTGWEIAIMTDIVCEEDIDGTLSWCKIDANNVRFCYELCQTPGYEDADDITLQYFDNLLEFLGGQYLHILEGTGQLTIYDSRRSSFRFASDEDSLSWDTDVTGDSVHGRMASWRQIINKSEMYGFDQVIAISQASINTDLKSLWDSAIVSGAEGHASLLAKWSFGDYCSVEFAPMRIRLLSDERAVVLIRLKKGFLKTMRNRQPWDESEQHPFEDWQIAYIADLKMVNHDDLGGVDGANDSPAYNQHINQIDRNLQHIRLDLSNVEFSHEHSRFDNLLQSQDANPIEKIRAMLWYIKTEYLPALIDKRLDVILSIPVWTPNVGESLPVHAWTDVAYRVSSNATSTSPIQLWQQSSDTTESAIILYGMTNSRQMPSTHFQLSSNWTIQGGRMLSHGTLSLSRDVALEQDLLVRLARINAHTTIIPQFASVTVEDNGLSNLRLLTWAQDREKAAQECRWSAGPPQRDGARQYEWEHRAFFSYENEGTFAAKGACSVACTTRNLASLSAVVGGGAMELQLSGEILLEVIYTANQRAGRAKTTAKWNASIVLQSNTGGIKVNVVHNVKPQLAKPEFDGDLSRNVADQIQQLLEAQLPKSNNFEEVLQNLRQFEGTWQACYLNSQAYCLSNPTFNARGDLLFELR</sequence>
<evidence type="ECO:0000313" key="2">
    <source>
        <dbReference type="Proteomes" id="UP000218811"/>
    </source>
</evidence>
<dbReference type="AlphaFoldDB" id="A0A2H3J1X6"/>
<dbReference type="Proteomes" id="UP000218811">
    <property type="component" value="Unassembled WGS sequence"/>
</dbReference>
<gene>
    <name evidence="1" type="ORF">WOLCODRAFT_112517</name>
</gene>
<protein>
    <submittedName>
        <fullName evidence="1">Uncharacterized protein</fullName>
    </submittedName>
</protein>
<keyword evidence="2" id="KW-1185">Reference proteome</keyword>